<dbReference type="GO" id="GO:0005737">
    <property type="term" value="C:cytoplasm"/>
    <property type="evidence" value="ECO:0007669"/>
    <property type="project" value="UniProtKB-SubCell"/>
</dbReference>
<dbReference type="PANTHER" id="PTHR46268">
    <property type="entry name" value="STRESS RESPONSE PROTEIN NHAX"/>
    <property type="match status" value="1"/>
</dbReference>
<comment type="subcellular location">
    <subcellularLocation>
        <location evidence="2">Cytoplasm</location>
    </subcellularLocation>
</comment>
<dbReference type="InterPro" id="IPR006015">
    <property type="entry name" value="Universal_stress_UspA"/>
</dbReference>
<comment type="similarity">
    <text evidence="1 2">Belongs to the universal stress protein A family.</text>
</comment>
<dbReference type="InterPro" id="IPR014729">
    <property type="entry name" value="Rossmann-like_a/b/a_fold"/>
</dbReference>
<dbReference type="PIRSF" id="PIRSF006276">
    <property type="entry name" value="UspA"/>
    <property type="match status" value="1"/>
</dbReference>
<feature type="domain" description="UspA" evidence="3">
    <location>
        <begin position="2"/>
        <end position="141"/>
    </location>
</feature>
<dbReference type="SUPFAM" id="SSF52402">
    <property type="entry name" value="Adenine nucleotide alpha hydrolases-like"/>
    <property type="match status" value="1"/>
</dbReference>
<accession>A0A7Z0VLF9</accession>
<sequence>MKILAVVDLSESTANIVEKAEELANALLAKLWLLHVAEPEPDFVGYDVGPQSVRDTLSQKFHDQHRQIQEIAERMRGNGIDATALLVQGSTVETILHEASRLDVDMIVIGSHGRGAMYHLLMGSVTEGVLHAAKCPILVVPTHNRK</sequence>
<reference evidence="4 5" key="1">
    <citation type="submission" date="2016-06" db="EMBL/GenBank/DDBJ databases">
        <title>Genome sequence of endosymbiont of Candidatus Endolucinida thiodiazotropha.</title>
        <authorList>
            <person name="Poehlein A."/>
            <person name="Koenig S."/>
            <person name="Heiden S.E."/>
            <person name="Thuermer A."/>
            <person name="Voget S."/>
            <person name="Daniel R."/>
            <person name="Markert S."/>
            <person name="Gros O."/>
            <person name="Schweder T."/>
        </authorList>
    </citation>
    <scope>NUCLEOTIDE SEQUENCE [LARGE SCALE GENOMIC DNA]</scope>
    <source>
        <strain evidence="4 5">COS</strain>
    </source>
</reference>
<dbReference type="Pfam" id="PF00582">
    <property type="entry name" value="Usp"/>
    <property type="match status" value="1"/>
</dbReference>
<evidence type="ECO:0000313" key="5">
    <source>
        <dbReference type="Proteomes" id="UP000094769"/>
    </source>
</evidence>
<keyword evidence="5" id="KW-1185">Reference proteome</keyword>
<dbReference type="AlphaFoldDB" id="A0A7Z0VLF9"/>
<proteinExistence type="inferred from homology"/>
<gene>
    <name evidence="4" type="ORF">CODIS_21210</name>
</gene>
<dbReference type="EMBL" id="MARB01000010">
    <property type="protein sequence ID" value="ODJ87704.1"/>
    <property type="molecule type" value="Genomic_DNA"/>
</dbReference>
<evidence type="ECO:0000313" key="4">
    <source>
        <dbReference type="EMBL" id="ODJ87704.1"/>
    </source>
</evidence>
<evidence type="ECO:0000256" key="2">
    <source>
        <dbReference type="PIRNR" id="PIRNR006276"/>
    </source>
</evidence>
<dbReference type="OrthoDB" id="9792500at2"/>
<dbReference type="CDD" id="cd00293">
    <property type="entry name" value="USP-like"/>
    <property type="match status" value="1"/>
</dbReference>
<dbReference type="Gene3D" id="3.40.50.620">
    <property type="entry name" value="HUPs"/>
    <property type="match status" value="1"/>
</dbReference>
<dbReference type="PRINTS" id="PR01438">
    <property type="entry name" value="UNVRSLSTRESS"/>
</dbReference>
<keyword evidence="2" id="KW-0963">Cytoplasm</keyword>
<organism evidence="4 5">
    <name type="scientific">Candidatus Thiodiazotropha endolucinida</name>
    <dbReference type="NCBI Taxonomy" id="1655433"/>
    <lineage>
        <taxon>Bacteria</taxon>
        <taxon>Pseudomonadati</taxon>
        <taxon>Pseudomonadota</taxon>
        <taxon>Gammaproteobacteria</taxon>
        <taxon>Chromatiales</taxon>
        <taxon>Sedimenticolaceae</taxon>
        <taxon>Candidatus Thiodiazotropha</taxon>
    </lineage>
</organism>
<protein>
    <recommendedName>
        <fullName evidence="2">Universal stress protein</fullName>
    </recommendedName>
</protein>
<evidence type="ECO:0000256" key="1">
    <source>
        <dbReference type="ARBA" id="ARBA00008791"/>
    </source>
</evidence>
<name>A0A7Z0VLF9_9GAMM</name>
<dbReference type="RefSeq" id="WP_069124717.1">
    <property type="nucleotide sequence ID" value="NZ_MARB01000010.1"/>
</dbReference>
<dbReference type="InterPro" id="IPR006016">
    <property type="entry name" value="UspA"/>
</dbReference>
<evidence type="ECO:0000259" key="3">
    <source>
        <dbReference type="Pfam" id="PF00582"/>
    </source>
</evidence>
<comment type="caution">
    <text evidence="4">The sequence shown here is derived from an EMBL/GenBank/DDBJ whole genome shotgun (WGS) entry which is preliminary data.</text>
</comment>
<dbReference type="PANTHER" id="PTHR46268:SF15">
    <property type="entry name" value="UNIVERSAL STRESS PROTEIN HP_0031"/>
    <property type="match status" value="1"/>
</dbReference>
<dbReference type="Proteomes" id="UP000094769">
    <property type="component" value="Unassembled WGS sequence"/>
</dbReference>